<keyword evidence="1" id="KW-0808">Transferase</keyword>
<dbReference type="PANTHER" id="PTHR43420:SF44">
    <property type="entry name" value="ACETYLTRANSFERASE YPEA"/>
    <property type="match status" value="1"/>
</dbReference>
<sequence length="290" mass="32862">MESTYTFSFLTARDMPELHQVFLEAFNDYFVPIQLTEEQFKTKLKRESIDPAFCVAAFEGSTIVGFILTGLGEFNGKPTAYNAGTGVLPDHRGHQLTRRMYAYLLPKLRESGVEQCLLEVIQENEPAIKSYQATGFSTTRALDCFRATKDELLLYGDEPEDVAILPVTRPDWNTYQHFWDVEPTWQNTAAAIRNTPDEKIILEARDASQELAGYIVFLPKNGAILQFAVTPDKRGRGIGKALLKQAMQQIIAPALLLINVDAAAVDFKTFLRRRHFNRFLGQYEMLMPLV</sequence>
<dbReference type="PANTHER" id="PTHR43420">
    <property type="entry name" value="ACETYLTRANSFERASE"/>
    <property type="match status" value="1"/>
</dbReference>
<organism evidence="4 5">
    <name type="scientific">Pontibacter populi</name>
    <dbReference type="NCBI Taxonomy" id="890055"/>
    <lineage>
        <taxon>Bacteria</taxon>
        <taxon>Pseudomonadati</taxon>
        <taxon>Bacteroidota</taxon>
        <taxon>Cytophagia</taxon>
        <taxon>Cytophagales</taxon>
        <taxon>Hymenobacteraceae</taxon>
        <taxon>Pontibacter</taxon>
    </lineage>
</organism>
<evidence type="ECO:0000313" key="4">
    <source>
        <dbReference type="EMBL" id="MBW3363943.1"/>
    </source>
</evidence>
<proteinExistence type="predicted"/>
<dbReference type="SUPFAM" id="SSF55729">
    <property type="entry name" value="Acyl-CoA N-acyltransferases (Nat)"/>
    <property type="match status" value="2"/>
</dbReference>
<protein>
    <submittedName>
        <fullName evidence="4">GNAT family N-acetyltransferase</fullName>
    </submittedName>
</protein>
<reference evidence="4 5" key="1">
    <citation type="submission" date="2021-07" db="EMBL/GenBank/DDBJ databases">
        <authorList>
            <person name="Kim M.K."/>
        </authorList>
    </citation>
    <scope>NUCLEOTIDE SEQUENCE [LARGE SCALE GENOMIC DNA]</scope>
    <source>
        <strain evidence="4 5">HLY7-15</strain>
    </source>
</reference>
<dbReference type="Proteomes" id="UP000774935">
    <property type="component" value="Unassembled WGS sequence"/>
</dbReference>
<keyword evidence="2" id="KW-0012">Acyltransferase</keyword>
<accession>A0ABS6X7F9</accession>
<evidence type="ECO:0000313" key="5">
    <source>
        <dbReference type="Proteomes" id="UP000774935"/>
    </source>
</evidence>
<comment type="caution">
    <text evidence="4">The sequence shown here is derived from an EMBL/GenBank/DDBJ whole genome shotgun (WGS) entry which is preliminary data.</text>
</comment>
<evidence type="ECO:0000256" key="1">
    <source>
        <dbReference type="ARBA" id="ARBA00022679"/>
    </source>
</evidence>
<evidence type="ECO:0000259" key="3">
    <source>
        <dbReference type="PROSITE" id="PS51186"/>
    </source>
</evidence>
<feature type="domain" description="N-acetyltransferase" evidence="3">
    <location>
        <begin position="162"/>
        <end position="290"/>
    </location>
</feature>
<dbReference type="Gene3D" id="3.40.630.30">
    <property type="match status" value="2"/>
</dbReference>
<dbReference type="InterPro" id="IPR016181">
    <property type="entry name" value="Acyl_CoA_acyltransferase"/>
</dbReference>
<dbReference type="EMBL" id="JAHWXQ010000001">
    <property type="protein sequence ID" value="MBW3363943.1"/>
    <property type="molecule type" value="Genomic_DNA"/>
</dbReference>
<dbReference type="CDD" id="cd04301">
    <property type="entry name" value="NAT_SF"/>
    <property type="match status" value="2"/>
</dbReference>
<dbReference type="RefSeq" id="WP_199108518.1">
    <property type="nucleotide sequence ID" value="NZ_JAHWXQ010000001.1"/>
</dbReference>
<dbReference type="Pfam" id="PF00583">
    <property type="entry name" value="Acetyltransf_1"/>
    <property type="match status" value="2"/>
</dbReference>
<name>A0ABS6X7F9_9BACT</name>
<evidence type="ECO:0000256" key="2">
    <source>
        <dbReference type="ARBA" id="ARBA00023315"/>
    </source>
</evidence>
<dbReference type="InterPro" id="IPR000182">
    <property type="entry name" value="GNAT_dom"/>
</dbReference>
<gene>
    <name evidence="4" type="ORF">KYK27_02730</name>
</gene>
<dbReference type="PROSITE" id="PS51186">
    <property type="entry name" value="GNAT"/>
    <property type="match status" value="2"/>
</dbReference>
<keyword evidence="5" id="KW-1185">Reference proteome</keyword>
<feature type="domain" description="N-acetyltransferase" evidence="3">
    <location>
        <begin position="5"/>
        <end position="155"/>
    </location>
</feature>
<dbReference type="InterPro" id="IPR050680">
    <property type="entry name" value="YpeA/RimI_acetyltransf"/>
</dbReference>